<dbReference type="SUPFAM" id="SSF52743">
    <property type="entry name" value="Subtilisin-like"/>
    <property type="match status" value="1"/>
</dbReference>
<organism evidence="4 5">
    <name type="scientific">Achaetomium macrosporum</name>
    <dbReference type="NCBI Taxonomy" id="79813"/>
    <lineage>
        <taxon>Eukaryota</taxon>
        <taxon>Fungi</taxon>
        <taxon>Dikarya</taxon>
        <taxon>Ascomycota</taxon>
        <taxon>Pezizomycotina</taxon>
        <taxon>Sordariomycetes</taxon>
        <taxon>Sordariomycetidae</taxon>
        <taxon>Sordariales</taxon>
        <taxon>Chaetomiaceae</taxon>
        <taxon>Achaetomium</taxon>
    </lineage>
</organism>
<evidence type="ECO:0000313" key="4">
    <source>
        <dbReference type="EMBL" id="KAK4241524.1"/>
    </source>
</evidence>
<evidence type="ECO:0000313" key="5">
    <source>
        <dbReference type="Proteomes" id="UP001303760"/>
    </source>
</evidence>
<dbReference type="Gene3D" id="1.25.40.20">
    <property type="entry name" value="Ankyrin repeat-containing domain"/>
    <property type="match status" value="1"/>
</dbReference>
<accession>A0AAN7CGA8</accession>
<dbReference type="GO" id="GO:0004252">
    <property type="term" value="F:serine-type endopeptidase activity"/>
    <property type="evidence" value="ECO:0007669"/>
    <property type="project" value="InterPro"/>
</dbReference>
<protein>
    <recommendedName>
        <fullName evidence="3">Peptidase S8/S53 domain-containing protein</fullName>
    </recommendedName>
</protein>
<dbReference type="PROSITE" id="PS00136">
    <property type="entry name" value="SUBTILASE_ASP"/>
    <property type="match status" value="1"/>
</dbReference>
<dbReference type="InterPro" id="IPR036770">
    <property type="entry name" value="Ankyrin_rpt-contain_sf"/>
</dbReference>
<dbReference type="Pfam" id="PF00023">
    <property type="entry name" value="Ank"/>
    <property type="match status" value="1"/>
</dbReference>
<reference evidence="4" key="1">
    <citation type="journal article" date="2023" name="Mol. Phylogenet. Evol.">
        <title>Genome-scale phylogeny and comparative genomics of the fungal order Sordariales.</title>
        <authorList>
            <person name="Hensen N."/>
            <person name="Bonometti L."/>
            <person name="Westerberg I."/>
            <person name="Brannstrom I.O."/>
            <person name="Guillou S."/>
            <person name="Cros-Aarteil S."/>
            <person name="Calhoun S."/>
            <person name="Haridas S."/>
            <person name="Kuo A."/>
            <person name="Mondo S."/>
            <person name="Pangilinan J."/>
            <person name="Riley R."/>
            <person name="LaButti K."/>
            <person name="Andreopoulos B."/>
            <person name="Lipzen A."/>
            <person name="Chen C."/>
            <person name="Yan M."/>
            <person name="Daum C."/>
            <person name="Ng V."/>
            <person name="Clum A."/>
            <person name="Steindorff A."/>
            <person name="Ohm R.A."/>
            <person name="Martin F."/>
            <person name="Silar P."/>
            <person name="Natvig D.O."/>
            <person name="Lalanne C."/>
            <person name="Gautier V."/>
            <person name="Ament-Velasquez S.L."/>
            <person name="Kruys A."/>
            <person name="Hutchinson M.I."/>
            <person name="Powell A.J."/>
            <person name="Barry K."/>
            <person name="Miller A.N."/>
            <person name="Grigoriev I.V."/>
            <person name="Debuchy R."/>
            <person name="Gladieux P."/>
            <person name="Hiltunen Thoren M."/>
            <person name="Johannesson H."/>
        </authorList>
    </citation>
    <scope>NUCLEOTIDE SEQUENCE</scope>
    <source>
        <strain evidence="4">CBS 532.94</strain>
    </source>
</reference>
<dbReference type="AlphaFoldDB" id="A0AAN7CGA8"/>
<dbReference type="GO" id="GO:0006508">
    <property type="term" value="P:proteolysis"/>
    <property type="evidence" value="ECO:0007669"/>
    <property type="project" value="InterPro"/>
</dbReference>
<feature type="domain" description="Peptidase S8/S53" evidence="3">
    <location>
        <begin position="651"/>
        <end position="885"/>
    </location>
</feature>
<dbReference type="InterPro" id="IPR036852">
    <property type="entry name" value="Peptidase_S8/S53_dom_sf"/>
</dbReference>
<proteinExistence type="predicted"/>
<dbReference type="Proteomes" id="UP001303760">
    <property type="component" value="Unassembled WGS sequence"/>
</dbReference>
<dbReference type="SUPFAM" id="SSF48403">
    <property type="entry name" value="Ankyrin repeat"/>
    <property type="match status" value="1"/>
</dbReference>
<evidence type="ECO:0000259" key="3">
    <source>
        <dbReference type="Pfam" id="PF00082"/>
    </source>
</evidence>
<evidence type="ECO:0000256" key="2">
    <source>
        <dbReference type="SAM" id="MobiDB-lite"/>
    </source>
</evidence>
<feature type="compositionally biased region" description="Basic and acidic residues" evidence="2">
    <location>
        <begin position="47"/>
        <end position="60"/>
    </location>
</feature>
<dbReference type="SMART" id="SM00248">
    <property type="entry name" value="ANK"/>
    <property type="match status" value="2"/>
</dbReference>
<dbReference type="Pfam" id="PF00082">
    <property type="entry name" value="Peptidase_S8"/>
    <property type="match status" value="1"/>
</dbReference>
<evidence type="ECO:0000256" key="1">
    <source>
        <dbReference type="ARBA" id="ARBA00022801"/>
    </source>
</evidence>
<feature type="compositionally biased region" description="Basic and acidic residues" evidence="2">
    <location>
        <begin position="16"/>
        <end position="27"/>
    </location>
</feature>
<dbReference type="InterPro" id="IPR023827">
    <property type="entry name" value="Peptidase_S8_Asp-AS"/>
</dbReference>
<sequence length="999" mass="112386">MSPETTGVAGRFATTSKDHEVTSEDRYSTICERNEQVHKLNEKVRIHGWEGQKEPERGEEGEWEASELDSEEGCEGNEYEDQDREGDDEDAFASEELLQKLFEIEFSLASASFARELDTSREKQAQFLQDYGRYIGEQPPPKTDNVLHFMAGKRSVSVWLLRYMLEHCKGRMADLDDARRHPLLLAIELNKELFIETLLESSYDGIELERILRMETSDVGNGIHAAINAGLSPGLTVALINKVSDDVLSQKDGAGCTPLHRAVEYERCREGQVDVVRALLDRGDSALDERTKEKLSVYQYHFSTRPAEENTTTGRIVHKSQLVQQNGAKKKLADMIAEEVKLWYLRSTFEERGSSKKQRSHDTAMEFLGVDGQTRHICFNLLQRDRPMRQRSLTKGAYSQFVFDTTLQFVALGPFVLSDQNAQAALEGGCGRRDMVAVFKWLKTRKVMNIIKVIVDDCKLPSHSDEAIVEALRSLNIDILDWSKPDLRPETIQQACRNVRKLYLSWSGLVGVLVAWGGRNGLAKLPYLTDVYIRQTGKQLDSEEWASRKLDEFEKLLKSSRDCINGQRRAEAPELELADWPLIKVHRLKAQIINSKLATPAIAVTEQSSQEPVVKDHQWLEIMDRFAKAICDLPPDRYVKGLPNLPPELKRDVRVCLIDDGVDADHPSISQRMDYAHGKAFGTSPGEEHRGLVLPFYESATRLGTVVANMITRVCPYAKIVSYRLDARQGEDGRPQFTAKSAADALEHAAKQDFDIISMSWTVRQLMGSGEDNSDIHRLCIALDQVVRDKLVFCSSPDVGNISFEELATYHPVGSEVEEIFRIGAATADNSRWKPSGGKRIVDYIFPGHGVREAKGCEVFQENTPLKPGSWIATGLAAGLAALLIHIVRMAAIHTYLQGKENSREANLTTLASLETVKSFEAMRRTFDIMANKAAGKSYVHVWGYFDQTCLEFEAADNEPDAEAEKWRIILELARDIVPRRTWRRPAAGKPQTASAPDS</sequence>
<dbReference type="EMBL" id="MU860020">
    <property type="protein sequence ID" value="KAK4241524.1"/>
    <property type="molecule type" value="Genomic_DNA"/>
</dbReference>
<keyword evidence="5" id="KW-1185">Reference proteome</keyword>
<feature type="region of interest" description="Disordered" evidence="2">
    <location>
        <begin position="1"/>
        <end position="27"/>
    </location>
</feature>
<dbReference type="InterPro" id="IPR000209">
    <property type="entry name" value="Peptidase_S8/S53_dom"/>
</dbReference>
<reference evidence="4" key="2">
    <citation type="submission" date="2023-05" db="EMBL/GenBank/DDBJ databases">
        <authorList>
            <consortium name="Lawrence Berkeley National Laboratory"/>
            <person name="Steindorff A."/>
            <person name="Hensen N."/>
            <person name="Bonometti L."/>
            <person name="Westerberg I."/>
            <person name="Brannstrom I.O."/>
            <person name="Guillou S."/>
            <person name="Cros-Aarteil S."/>
            <person name="Calhoun S."/>
            <person name="Haridas S."/>
            <person name="Kuo A."/>
            <person name="Mondo S."/>
            <person name="Pangilinan J."/>
            <person name="Riley R."/>
            <person name="Labutti K."/>
            <person name="Andreopoulos B."/>
            <person name="Lipzen A."/>
            <person name="Chen C."/>
            <person name="Yanf M."/>
            <person name="Daum C."/>
            <person name="Ng V."/>
            <person name="Clum A."/>
            <person name="Ohm R."/>
            <person name="Martin F."/>
            <person name="Silar P."/>
            <person name="Natvig D."/>
            <person name="Lalanne C."/>
            <person name="Gautier V."/>
            <person name="Ament-Velasquez S.L."/>
            <person name="Kruys A."/>
            <person name="Hutchinson M.I."/>
            <person name="Powell A.J."/>
            <person name="Barry K."/>
            <person name="Miller A.N."/>
            <person name="Grigoriev I.V."/>
            <person name="Debuchy R."/>
            <person name="Gladieux P."/>
            <person name="Thoren M.H."/>
            <person name="Johannesson H."/>
        </authorList>
    </citation>
    <scope>NUCLEOTIDE SEQUENCE</scope>
    <source>
        <strain evidence="4">CBS 532.94</strain>
    </source>
</reference>
<feature type="compositionally biased region" description="Acidic residues" evidence="2">
    <location>
        <begin position="61"/>
        <end position="88"/>
    </location>
</feature>
<comment type="caution">
    <text evidence="4">The sequence shown here is derived from an EMBL/GenBank/DDBJ whole genome shotgun (WGS) entry which is preliminary data.</text>
</comment>
<dbReference type="Gene3D" id="3.40.50.200">
    <property type="entry name" value="Peptidase S8/S53 domain"/>
    <property type="match status" value="1"/>
</dbReference>
<keyword evidence="1" id="KW-0378">Hydrolase</keyword>
<name>A0AAN7CGA8_9PEZI</name>
<feature type="region of interest" description="Disordered" evidence="2">
    <location>
        <begin position="47"/>
        <end position="88"/>
    </location>
</feature>
<gene>
    <name evidence="4" type="ORF">C8A03DRAFT_30246</name>
</gene>
<dbReference type="InterPro" id="IPR002110">
    <property type="entry name" value="Ankyrin_rpt"/>
</dbReference>